<dbReference type="Gene3D" id="3.40.50.1820">
    <property type="entry name" value="alpha/beta hydrolase"/>
    <property type="match status" value="1"/>
</dbReference>
<dbReference type="InterPro" id="IPR029058">
    <property type="entry name" value="AB_hydrolase_fold"/>
</dbReference>
<feature type="domain" description="AB hydrolase-1" evidence="2">
    <location>
        <begin position="39"/>
        <end position="292"/>
    </location>
</feature>
<sequence>MASQKNVEFRTADGVTLRGRLLVSHAHGHGQGRGPGIAMLPGFNAVKEMVGVPSAAQHFQDSGFTVLLFDSRSVGQSDGTPRNDIDPFKQTEDLSDALTFLAAQPSVDPSRLGVWGMSLGGAVALCTACFDTRVRFAVGVCPAVEYRYDGARLPKVLAKVTRDRESRIKGNDPLYVPMMDEARGENPAGFDLGVEKAAALRILGARDDSIATRTELAPGHVNRTTIQSYLRILMWQPAGLWAEHLRVPTLLVVPENDALVGLERNREVFDSLGCPKSMHVEPGRGHLDILEGENLPELMKIQSDFVSQTLKK</sequence>
<reference evidence="3 4" key="1">
    <citation type="submission" date="2024-03" db="EMBL/GenBank/DDBJ databases">
        <title>A high-quality draft genome sequence of Diaporthe vaccinii, a causative agent of upright dieback and viscid rot disease in cranberry plants.</title>
        <authorList>
            <person name="Sarrasin M."/>
            <person name="Lang B.F."/>
            <person name="Burger G."/>
        </authorList>
    </citation>
    <scope>NUCLEOTIDE SEQUENCE [LARGE SCALE GENOMIC DNA]</scope>
    <source>
        <strain evidence="3 4">IS7</strain>
    </source>
</reference>
<dbReference type="PANTHER" id="PTHR47751:SF2">
    <property type="entry name" value="DLTD N-TERMINAL DOMAIN PROTEIN (AFU_ORTHOLOGUE AFUA_8G00380)-RELATED"/>
    <property type="match status" value="1"/>
</dbReference>
<name>A0ABR4EWA3_9PEZI</name>
<dbReference type="InterPro" id="IPR051411">
    <property type="entry name" value="Polyketide_trans_af380"/>
</dbReference>
<dbReference type="Pfam" id="PF00561">
    <property type="entry name" value="Abhydrolase_1"/>
    <property type="match status" value="1"/>
</dbReference>
<evidence type="ECO:0000313" key="3">
    <source>
        <dbReference type="EMBL" id="KAL2286707.1"/>
    </source>
</evidence>
<protein>
    <recommendedName>
        <fullName evidence="2">AB hydrolase-1 domain-containing protein</fullName>
    </recommendedName>
</protein>
<accession>A0ABR4EWA3</accession>
<dbReference type="InterPro" id="IPR000073">
    <property type="entry name" value="AB_hydrolase_1"/>
</dbReference>
<gene>
    <name evidence="3" type="ORF">FJTKL_06694</name>
</gene>
<evidence type="ECO:0000313" key="4">
    <source>
        <dbReference type="Proteomes" id="UP001600888"/>
    </source>
</evidence>
<evidence type="ECO:0000256" key="1">
    <source>
        <dbReference type="ARBA" id="ARBA00029464"/>
    </source>
</evidence>
<dbReference type="PANTHER" id="PTHR47751">
    <property type="entry name" value="SUPERFAMILY HYDROLASE, PUTATIVE (AFU_ORTHOLOGUE AFUA_2G16580)-RELATED"/>
    <property type="match status" value="1"/>
</dbReference>
<dbReference type="EMBL" id="JBAWTH010000023">
    <property type="protein sequence ID" value="KAL2286707.1"/>
    <property type="molecule type" value="Genomic_DNA"/>
</dbReference>
<comment type="similarity">
    <text evidence="1">Belongs to the polyketide transferase af380 family.</text>
</comment>
<dbReference type="Proteomes" id="UP001600888">
    <property type="component" value="Unassembled WGS sequence"/>
</dbReference>
<keyword evidence="4" id="KW-1185">Reference proteome</keyword>
<evidence type="ECO:0000259" key="2">
    <source>
        <dbReference type="Pfam" id="PF00561"/>
    </source>
</evidence>
<organism evidence="3 4">
    <name type="scientific">Diaporthe vaccinii</name>
    <dbReference type="NCBI Taxonomy" id="105482"/>
    <lineage>
        <taxon>Eukaryota</taxon>
        <taxon>Fungi</taxon>
        <taxon>Dikarya</taxon>
        <taxon>Ascomycota</taxon>
        <taxon>Pezizomycotina</taxon>
        <taxon>Sordariomycetes</taxon>
        <taxon>Sordariomycetidae</taxon>
        <taxon>Diaporthales</taxon>
        <taxon>Diaporthaceae</taxon>
        <taxon>Diaporthe</taxon>
        <taxon>Diaporthe eres species complex</taxon>
    </lineage>
</organism>
<dbReference type="Gene3D" id="1.10.10.800">
    <property type="match status" value="1"/>
</dbReference>
<comment type="caution">
    <text evidence="3">The sequence shown here is derived from an EMBL/GenBank/DDBJ whole genome shotgun (WGS) entry which is preliminary data.</text>
</comment>
<dbReference type="SUPFAM" id="SSF53474">
    <property type="entry name" value="alpha/beta-Hydrolases"/>
    <property type="match status" value="1"/>
</dbReference>
<proteinExistence type="inferred from homology"/>